<evidence type="ECO:0000313" key="7">
    <source>
        <dbReference type="Proteomes" id="UP000197446"/>
    </source>
</evidence>
<dbReference type="InterPro" id="IPR044068">
    <property type="entry name" value="CB"/>
</dbReference>
<evidence type="ECO:0000313" key="6">
    <source>
        <dbReference type="EMBL" id="OWR06164.1"/>
    </source>
</evidence>
<evidence type="ECO:0000256" key="2">
    <source>
        <dbReference type="ARBA" id="ARBA00023125"/>
    </source>
</evidence>
<evidence type="ECO:0000256" key="3">
    <source>
        <dbReference type="ARBA" id="ARBA00023172"/>
    </source>
</evidence>
<protein>
    <recommendedName>
        <fullName evidence="5">Core-binding (CB) domain-containing protein</fullName>
    </recommendedName>
</protein>
<reference evidence="6 7" key="1">
    <citation type="journal article" date="2007" name="Int. J. Syst. Evol. Microbiol.">
        <title>Description of Pelomonas aquatica sp. nov. and Pelomonas puraquae sp. nov., isolated from industrial and haemodialysis water.</title>
        <authorList>
            <person name="Gomila M."/>
            <person name="Bowien B."/>
            <person name="Falsen E."/>
            <person name="Moore E.R."/>
            <person name="Lalucat J."/>
        </authorList>
    </citation>
    <scope>NUCLEOTIDE SEQUENCE [LARGE SCALE GENOMIC DNA]</scope>
    <source>
        <strain evidence="6 7">CCUG 52769</strain>
    </source>
</reference>
<dbReference type="RefSeq" id="WP_088482364.1">
    <property type="nucleotide sequence ID" value="NZ_NISI01000001.1"/>
</dbReference>
<dbReference type="InterPro" id="IPR011010">
    <property type="entry name" value="DNA_brk_join_enz"/>
</dbReference>
<name>A0A254NEX7_9BURK</name>
<evidence type="ECO:0000259" key="5">
    <source>
        <dbReference type="PROSITE" id="PS51900"/>
    </source>
</evidence>
<dbReference type="AlphaFoldDB" id="A0A254NEX7"/>
<dbReference type="OrthoDB" id="8915277at2"/>
<feature type="domain" description="Core-binding (CB)" evidence="5">
    <location>
        <begin position="8"/>
        <end position="99"/>
    </location>
</feature>
<keyword evidence="1" id="KW-0229">DNA integration</keyword>
<evidence type="ECO:0000256" key="1">
    <source>
        <dbReference type="ARBA" id="ARBA00022908"/>
    </source>
</evidence>
<proteinExistence type="predicted"/>
<dbReference type="GO" id="GO:0003677">
    <property type="term" value="F:DNA binding"/>
    <property type="evidence" value="ECO:0007669"/>
    <property type="project" value="UniProtKB-UniRule"/>
</dbReference>
<dbReference type="Gene3D" id="1.10.443.10">
    <property type="entry name" value="Intergrase catalytic core"/>
    <property type="match status" value="1"/>
</dbReference>
<keyword evidence="3" id="KW-0233">DNA recombination</keyword>
<dbReference type="SUPFAM" id="SSF56349">
    <property type="entry name" value="DNA breaking-rejoining enzymes"/>
    <property type="match status" value="1"/>
</dbReference>
<dbReference type="GO" id="GO:0006310">
    <property type="term" value="P:DNA recombination"/>
    <property type="evidence" value="ECO:0007669"/>
    <property type="project" value="UniProtKB-KW"/>
</dbReference>
<dbReference type="InterPro" id="IPR013762">
    <property type="entry name" value="Integrase-like_cat_sf"/>
</dbReference>
<sequence length="325" mass="35719">MAARGSPLILTDAEVAWLKSLTLSDATSAAYRGEVGRLIAFCASSGVLEVHRLKAKHWTAYLSCLTTDRTAISPLAKPLKPASAVQAVRITRSFLLFCARRDWLSWDPADVEPPHFERPSTTETLAIEQLSDGLKSILRSASIPDDARQARRHLALGISFWGALTPREIASLRVDDLSLPSANGVCELRCTGRPSPVVLPREIAVLWQRYRQLREEDVREPLPSDSPLIANFKNGKSLQPWSVWALLRRTEAEDIASDVPSPRLVRKAYLAGATRDADRAINVVRAQCGKAIPAEAATEPDTQRSIMSKLQKSVRAKLQTEAADA</sequence>
<evidence type="ECO:0000256" key="4">
    <source>
        <dbReference type="PROSITE-ProRule" id="PRU01248"/>
    </source>
</evidence>
<dbReference type="GO" id="GO:0015074">
    <property type="term" value="P:DNA integration"/>
    <property type="evidence" value="ECO:0007669"/>
    <property type="project" value="UniProtKB-KW"/>
</dbReference>
<dbReference type="Proteomes" id="UP000197446">
    <property type="component" value="Unassembled WGS sequence"/>
</dbReference>
<organism evidence="6 7">
    <name type="scientific">Roseateles puraquae</name>
    <dbReference type="NCBI Taxonomy" id="431059"/>
    <lineage>
        <taxon>Bacteria</taxon>
        <taxon>Pseudomonadati</taxon>
        <taxon>Pseudomonadota</taxon>
        <taxon>Betaproteobacteria</taxon>
        <taxon>Burkholderiales</taxon>
        <taxon>Sphaerotilaceae</taxon>
        <taxon>Roseateles</taxon>
    </lineage>
</organism>
<keyword evidence="7" id="KW-1185">Reference proteome</keyword>
<comment type="caution">
    <text evidence="6">The sequence shown here is derived from an EMBL/GenBank/DDBJ whole genome shotgun (WGS) entry which is preliminary data.</text>
</comment>
<dbReference type="Gene3D" id="1.10.150.130">
    <property type="match status" value="1"/>
</dbReference>
<dbReference type="EMBL" id="NISI01000001">
    <property type="protein sequence ID" value="OWR06164.1"/>
    <property type="molecule type" value="Genomic_DNA"/>
</dbReference>
<dbReference type="PROSITE" id="PS51900">
    <property type="entry name" value="CB"/>
    <property type="match status" value="1"/>
</dbReference>
<gene>
    <name evidence="6" type="ORF">CDO81_07025</name>
</gene>
<keyword evidence="2 4" id="KW-0238">DNA-binding</keyword>
<dbReference type="InterPro" id="IPR010998">
    <property type="entry name" value="Integrase_recombinase_N"/>
</dbReference>
<accession>A0A254NEX7</accession>